<dbReference type="Proteomes" id="UP000020077">
    <property type="component" value="Unassembled WGS sequence"/>
</dbReference>
<dbReference type="AlphaFoldDB" id="A0A080LYV8"/>
<evidence type="ECO:0000313" key="1">
    <source>
        <dbReference type="EMBL" id="KFB73170.1"/>
    </source>
</evidence>
<proteinExistence type="predicted"/>
<evidence type="ECO:0000313" key="2">
    <source>
        <dbReference type="Proteomes" id="UP000020077"/>
    </source>
</evidence>
<organism evidence="1 2">
    <name type="scientific">Candidatus Accumulibacter phosphatis</name>
    <dbReference type="NCBI Taxonomy" id="327160"/>
    <lineage>
        <taxon>Bacteria</taxon>
        <taxon>Pseudomonadati</taxon>
        <taxon>Pseudomonadota</taxon>
        <taxon>Betaproteobacteria</taxon>
        <taxon>Candidatus Accumulibacter</taxon>
    </lineage>
</organism>
<protein>
    <submittedName>
        <fullName evidence="1">Uncharacterized protein</fullName>
    </submittedName>
</protein>
<dbReference type="EMBL" id="JDVG02000272">
    <property type="protein sequence ID" value="KFB73170.1"/>
    <property type="molecule type" value="Genomic_DNA"/>
</dbReference>
<reference evidence="1 2" key="1">
    <citation type="submission" date="2014-02" db="EMBL/GenBank/DDBJ databases">
        <title>Expanding our view of genomic diversity in Candidatus Accumulibacter clades.</title>
        <authorList>
            <person name="Skennerton C.T."/>
            <person name="Barr J.J."/>
            <person name="Slater F.R."/>
            <person name="Bond P.L."/>
            <person name="Tyson G.W."/>
        </authorList>
    </citation>
    <scope>NUCLEOTIDE SEQUENCE [LARGE SCALE GENOMIC DNA]</scope>
    <source>
        <strain evidence="2">BA-91</strain>
    </source>
</reference>
<gene>
    <name evidence="1" type="ORF">AW09_001578</name>
</gene>
<accession>A0A080LYV8</accession>
<name>A0A080LYV8_9PROT</name>
<comment type="caution">
    <text evidence="1">The sequence shown here is derived from an EMBL/GenBank/DDBJ whole genome shotgun (WGS) entry which is preliminary data.</text>
</comment>
<sequence length="69" mass="7365">MAATVHDAQTALAGSQRFGNEQRHLLVRLVAVHAMQIEMILDAPTTTAQVTQQGARQAAAQERVGTAKV</sequence>